<dbReference type="InterPro" id="IPR001932">
    <property type="entry name" value="PPM-type_phosphatase-like_dom"/>
</dbReference>
<dbReference type="InterPro" id="IPR036457">
    <property type="entry name" value="PPM-type-like_dom_sf"/>
</dbReference>
<dbReference type="PANTHER" id="PTHR13832:SF827">
    <property type="entry name" value="PROTEIN PHOSPHATASE 1L"/>
    <property type="match status" value="1"/>
</dbReference>
<dbReference type="Proteomes" id="UP000521676">
    <property type="component" value="Unassembled WGS sequence"/>
</dbReference>
<feature type="region of interest" description="Disordered" evidence="1">
    <location>
        <begin position="680"/>
        <end position="704"/>
    </location>
</feature>
<dbReference type="AlphaFoldDB" id="A0A8T7M711"/>
<keyword evidence="7" id="KW-1185">Reference proteome</keyword>
<feature type="domain" description="PPM-type phosphatase" evidence="3">
    <location>
        <begin position="24"/>
        <end position="265"/>
    </location>
</feature>
<keyword evidence="2" id="KW-0812">Transmembrane</keyword>
<reference evidence="5" key="2">
    <citation type="journal article" date="2024" name="Nature">
        <title>Anoxygenic phototroph of the Chloroflexota uses a type I reaction centre.</title>
        <authorList>
            <person name="Tsuji J.M."/>
            <person name="Shaw N.A."/>
            <person name="Nagashima S."/>
            <person name="Venkiteswaran J.J."/>
            <person name="Schiff S.L."/>
            <person name="Watanabe T."/>
            <person name="Fukui M."/>
            <person name="Hanada S."/>
            <person name="Tank M."/>
            <person name="Neufeld J.D."/>
        </authorList>
    </citation>
    <scope>NUCLEOTIDE SEQUENCE</scope>
    <source>
        <strain evidence="5">L227-S17</strain>
    </source>
</reference>
<evidence type="ECO:0000259" key="3">
    <source>
        <dbReference type="PROSITE" id="PS51746"/>
    </source>
</evidence>
<dbReference type="Proteomes" id="UP001431572">
    <property type="component" value="Chromosome 2"/>
</dbReference>
<dbReference type="RefSeq" id="WP_341471511.1">
    <property type="nucleotide sequence ID" value="NZ_CP128400.1"/>
</dbReference>
<dbReference type="Gene3D" id="3.60.40.10">
    <property type="entry name" value="PPM-type phosphatase domain"/>
    <property type="match status" value="1"/>
</dbReference>
<dbReference type="EMBL" id="JACATZ010000003">
    <property type="protein sequence ID" value="NWJ47732.1"/>
    <property type="molecule type" value="Genomic_DNA"/>
</dbReference>
<evidence type="ECO:0000256" key="2">
    <source>
        <dbReference type="SAM" id="Phobius"/>
    </source>
</evidence>
<keyword evidence="2" id="KW-0472">Membrane</keyword>
<dbReference type="Gene3D" id="1.25.40.10">
    <property type="entry name" value="Tetratricopeptide repeat domain"/>
    <property type="match status" value="1"/>
</dbReference>
<evidence type="ECO:0000313" key="5">
    <source>
        <dbReference type="EMBL" id="WJW69638.1"/>
    </source>
</evidence>
<dbReference type="Pfam" id="PF13672">
    <property type="entry name" value="PP2C_2"/>
    <property type="match status" value="1"/>
</dbReference>
<evidence type="ECO:0000313" key="7">
    <source>
        <dbReference type="Proteomes" id="UP001431572"/>
    </source>
</evidence>
<dbReference type="GO" id="GO:0004722">
    <property type="term" value="F:protein serine/threonine phosphatase activity"/>
    <property type="evidence" value="ECO:0007669"/>
    <property type="project" value="InterPro"/>
</dbReference>
<name>A0A8T7M711_9CHLR</name>
<dbReference type="PROSITE" id="PS51746">
    <property type="entry name" value="PPM_2"/>
    <property type="match status" value="1"/>
</dbReference>
<dbReference type="PANTHER" id="PTHR13832">
    <property type="entry name" value="PROTEIN PHOSPHATASE 2C"/>
    <property type="match status" value="1"/>
</dbReference>
<evidence type="ECO:0000256" key="1">
    <source>
        <dbReference type="SAM" id="MobiDB-lite"/>
    </source>
</evidence>
<accession>A0A8T7M711</accession>
<evidence type="ECO:0000313" key="4">
    <source>
        <dbReference type="EMBL" id="NWJ47732.1"/>
    </source>
</evidence>
<dbReference type="InterPro" id="IPR011990">
    <property type="entry name" value="TPR-like_helical_dom_sf"/>
</dbReference>
<dbReference type="SMART" id="SM00331">
    <property type="entry name" value="PP2C_SIG"/>
    <property type="match status" value="1"/>
</dbReference>
<dbReference type="InterPro" id="IPR015655">
    <property type="entry name" value="PP2C"/>
</dbReference>
<evidence type="ECO:0000313" key="6">
    <source>
        <dbReference type="Proteomes" id="UP000521676"/>
    </source>
</evidence>
<proteinExistence type="predicted"/>
<dbReference type="EMBL" id="CP128400">
    <property type="protein sequence ID" value="WJW69638.1"/>
    <property type="molecule type" value="Genomic_DNA"/>
</dbReference>
<feature type="transmembrane region" description="Helical" evidence="2">
    <location>
        <begin position="825"/>
        <end position="847"/>
    </location>
</feature>
<sequence length="1169" mass="128786">MAQFALRIIEEAHIGLRKKEQQDFHGHTFIPANPDKNLLPCCLVAVADGVSMGAAGALASRTAVENLLAEFARLYSSGQLEAGFALEKALLKANLEVFKLARDRPGMATTLVSALILGDQLITAHIGDSRIYLVRPNLNFEPITIDHSWVKEFGENLVRKGYLTEEELKKDGRRHSITRALGLQDSLLVDFNVRTLQDGDLILTCTDGLWDMVGEYKIEKILASGLPEAKSSTGQEKLDALCHNLVQAALDVGGRDNITVSMTLVDGIGEHVVMPGLAKLLERTALDLYERVNSVEDIVEFSEEPSTLSAIPLKAIPYQPIGVVDLPAVEEKAPQLETIMSQGQQSFALGQWEEGLNQLIELELLEPDHHGLYETLSNYLVRYIGSAIENSESAKAEQFYLSLLEKGITRYDQLIFDHCLNESKRASSESNYNLSLTYANFAGRLQPQDNRIRQLQEINQLYLELKRTDLTISQKLSIAQNLYARDPEFGSIQDDLCSVYMQLGDEAARNSEDDDAIGWYELIVPLRPRDKRLVSLANSKLRSLQDKRIRQSAQTGLRFKSTVPVPNGLENMVIPSGPDGKPETEGMGRLKDRVSRAQKAWDNGRREVGAEYIYLVDQLNQILSPNPWQPTFPRVCYDYGKWLLEQKQYSEAKPYFIKAQSLGMSAAQQRLSEIERMGKENTYGSRGAPPVDLPDSVPPKPEKPSISAIEAQYTQSNITGATQKVPVINPSAASEQGSYTYLPPVAPSGYVAAAAASSDERFQKPERLVGVSGETRTPNMVDPLQSAAMRESRRSGSFAPPPPVASRPLSQPIGPNRFIEIARNFWIPALLGLVIFIAVIFVAINIVSRMSQPSDSSTQVASTQANSAQGTSPNLTATIARSSRVLVTLEGVKPESVQMWLAAQNEQRSVWRELSYTPLLGFQLNQADFSKLDFTMKYTLVITPRDTNTNNFRKDLPLDAPTQLLFSKGNLAITSSAGLSTSFALPAEALNFYPLSGGTVDTTLADGGRFVAATRHNLRGEFLKLYDSSGGVGRFGYPISEEFDWEGIGHVQFLERGWLVQSTNDKLVKLGKLGSDVLGVQNCEAVPKPPPNVGTGTPRVDTSFANYLKANPAIGQPLSTAFEVSEGNSKKKIQYFEFARLEIISGATDGPVTLGLLGSEMARCKNWYR</sequence>
<protein>
    <submittedName>
        <fullName evidence="5">Protein phosphatase 2C domain-containing protein</fullName>
    </submittedName>
    <submittedName>
        <fullName evidence="4">Serine/threonine-protein phosphatase</fullName>
    </submittedName>
</protein>
<dbReference type="SMART" id="SM00332">
    <property type="entry name" value="PP2Cc"/>
    <property type="match status" value="1"/>
</dbReference>
<organism evidence="4 6">
    <name type="scientific">Candidatus Chlorohelix allophototropha</name>
    <dbReference type="NCBI Taxonomy" id="3003348"/>
    <lineage>
        <taxon>Bacteria</taxon>
        <taxon>Bacillati</taxon>
        <taxon>Chloroflexota</taxon>
        <taxon>Chloroflexia</taxon>
        <taxon>Candidatus Chloroheliales</taxon>
        <taxon>Candidatus Chloroheliaceae</taxon>
        <taxon>Candidatus Chlorohelix</taxon>
    </lineage>
</organism>
<dbReference type="SUPFAM" id="SSF81606">
    <property type="entry name" value="PP2C-like"/>
    <property type="match status" value="1"/>
</dbReference>
<reference evidence="4 6" key="1">
    <citation type="submission" date="2020-06" db="EMBL/GenBank/DDBJ databases">
        <title>Anoxygenic phototrophic Chloroflexota member uses a Type I reaction center.</title>
        <authorList>
            <person name="Tsuji J.M."/>
            <person name="Shaw N.A."/>
            <person name="Nagashima S."/>
            <person name="Venkiteswaran J."/>
            <person name="Schiff S.L."/>
            <person name="Hanada S."/>
            <person name="Tank M."/>
            <person name="Neufeld J.D."/>
        </authorList>
    </citation>
    <scope>NUCLEOTIDE SEQUENCE [LARGE SCALE GENOMIC DNA]</scope>
    <source>
        <strain evidence="4">L227-S17</strain>
    </source>
</reference>
<dbReference type="CDD" id="cd00143">
    <property type="entry name" value="PP2Cc"/>
    <property type="match status" value="1"/>
</dbReference>
<gene>
    <name evidence="4" type="ORF">HXX08_17910</name>
    <name evidence="5" type="ORF">OZ401_003265</name>
</gene>
<keyword evidence="2" id="KW-1133">Transmembrane helix</keyword>